<evidence type="ECO:0000313" key="2">
    <source>
        <dbReference type="Proteomes" id="UP000053780"/>
    </source>
</evidence>
<proteinExistence type="predicted"/>
<gene>
    <name evidence="1" type="ORF">NAPIS_ORF02572</name>
</gene>
<dbReference type="Proteomes" id="UP000053780">
    <property type="component" value="Unassembled WGS sequence"/>
</dbReference>
<reference evidence="1 2" key="1">
    <citation type="journal article" date="2013" name="BMC Genomics">
        <title>Genome sequencing and comparative genomics of honey bee microsporidia, Nosema apis reveal novel insights into host-parasite interactions.</title>
        <authorList>
            <person name="Chen Yp."/>
            <person name="Pettis J.S."/>
            <person name="Zhao Y."/>
            <person name="Liu X."/>
            <person name="Tallon L.J."/>
            <person name="Sadzewicz L.D."/>
            <person name="Li R."/>
            <person name="Zheng H."/>
            <person name="Huang S."/>
            <person name="Zhang X."/>
            <person name="Hamilton M.C."/>
            <person name="Pernal S.F."/>
            <person name="Melathopoulos A.P."/>
            <person name="Yan X."/>
            <person name="Evans J.D."/>
        </authorList>
    </citation>
    <scope>NUCLEOTIDE SEQUENCE [LARGE SCALE GENOMIC DNA]</scope>
    <source>
        <strain evidence="1 2">BRL 01</strain>
    </source>
</reference>
<accession>T0MFN3</accession>
<organism evidence="1 2">
    <name type="scientific">Vairimorpha apis BRL 01</name>
    <dbReference type="NCBI Taxonomy" id="1037528"/>
    <lineage>
        <taxon>Eukaryota</taxon>
        <taxon>Fungi</taxon>
        <taxon>Fungi incertae sedis</taxon>
        <taxon>Microsporidia</taxon>
        <taxon>Nosematidae</taxon>
        <taxon>Vairimorpha</taxon>
    </lineage>
</organism>
<dbReference type="VEuPathDB" id="MicrosporidiaDB:NAPIS_ORF02572"/>
<protein>
    <submittedName>
        <fullName evidence="1">Atpase involved in dna repair</fullName>
    </submittedName>
</protein>
<dbReference type="HOGENOM" id="CLU_1768627_0_0_1"/>
<dbReference type="AlphaFoldDB" id="T0MFN3"/>
<dbReference type="EMBL" id="KE647357">
    <property type="protein sequence ID" value="EQB59875.1"/>
    <property type="molecule type" value="Genomic_DNA"/>
</dbReference>
<keyword evidence="2" id="KW-1185">Reference proteome</keyword>
<sequence length="147" mass="17759">MYNYSDTQQYKIKHTNVNTRVHLNIYQSLFKFGQYLIKKLNETYKIETKNIHLDNVKLHILLTLIKLRCNFLKHNTKNIQDVNYDRIYFILSEGNIDSDKRFFEMIDETIHEIDKFKDPVIIRMGIQFILAKKYVKDIINLKESIKL</sequence>
<name>T0MFN3_9MICR</name>
<dbReference type="OrthoDB" id="2404674at2759"/>
<evidence type="ECO:0000313" key="1">
    <source>
        <dbReference type="EMBL" id="EQB59875.1"/>
    </source>
</evidence>